<dbReference type="AlphaFoldDB" id="A0A7D4QEI2"/>
<organism evidence="2 3">
    <name type="scientific">Microbacterium hominis</name>
    <dbReference type="NCBI Taxonomy" id="162426"/>
    <lineage>
        <taxon>Bacteria</taxon>
        <taxon>Bacillati</taxon>
        <taxon>Actinomycetota</taxon>
        <taxon>Actinomycetes</taxon>
        <taxon>Micrococcales</taxon>
        <taxon>Microbacteriaceae</taxon>
        <taxon>Microbacterium</taxon>
    </lineage>
</organism>
<feature type="transmembrane region" description="Helical" evidence="1">
    <location>
        <begin position="59"/>
        <end position="77"/>
    </location>
</feature>
<keyword evidence="1" id="KW-0472">Membrane</keyword>
<reference evidence="2 3" key="1">
    <citation type="submission" date="2020-05" db="EMBL/GenBank/DDBJ databases">
        <title>Strain PA2F3 complete genome.</title>
        <authorList>
            <person name="Kim Y.-S."/>
            <person name="Kim S.-J."/>
            <person name="Jung H.-k."/>
            <person name="Kim S.-E."/>
            <person name="Kim K.-H."/>
        </authorList>
    </citation>
    <scope>NUCLEOTIDE SEQUENCE [LARGE SCALE GENOMIC DNA]</scope>
    <source>
        <strain evidence="2 3">PA2F3</strain>
    </source>
</reference>
<dbReference type="Proteomes" id="UP000502498">
    <property type="component" value="Chromosome"/>
</dbReference>
<evidence type="ECO:0000313" key="2">
    <source>
        <dbReference type="EMBL" id="QKJ20957.1"/>
    </source>
</evidence>
<keyword evidence="1" id="KW-1133">Transmembrane helix</keyword>
<keyword evidence="1" id="KW-0812">Transmembrane</keyword>
<proteinExistence type="predicted"/>
<name>A0A7D4QEI2_9MICO</name>
<dbReference type="RefSeq" id="WP_172991380.1">
    <property type="nucleotide sequence ID" value="NZ_CP054038.1"/>
</dbReference>
<evidence type="ECO:0000313" key="3">
    <source>
        <dbReference type="Proteomes" id="UP000502498"/>
    </source>
</evidence>
<gene>
    <name evidence="2" type="ORF">HQM25_17370</name>
</gene>
<dbReference type="EMBL" id="CP054038">
    <property type="protein sequence ID" value="QKJ20957.1"/>
    <property type="molecule type" value="Genomic_DNA"/>
</dbReference>
<accession>A0A7D4QEI2</accession>
<feature type="transmembrane region" description="Helical" evidence="1">
    <location>
        <begin position="21"/>
        <end position="39"/>
    </location>
</feature>
<sequence length="112" mass="11961">MPQTETGTEPTGTGARTVARILFFVAAAIALLTTVLYVAPGDRVDFDVSELTRQRTSAIAHAAMWASLTVSFVVAGIRGAWGTVSTVFAVIAGGCFAYHLYAVYFWGGAWPW</sequence>
<evidence type="ECO:0000256" key="1">
    <source>
        <dbReference type="SAM" id="Phobius"/>
    </source>
</evidence>
<protein>
    <submittedName>
        <fullName evidence="2">Uncharacterized protein</fullName>
    </submittedName>
</protein>
<feature type="transmembrane region" description="Helical" evidence="1">
    <location>
        <begin position="84"/>
        <end position="106"/>
    </location>
</feature>